<evidence type="ECO:0000259" key="2">
    <source>
        <dbReference type="PROSITE" id="PS50995"/>
    </source>
</evidence>
<sequence>MVQAKKAQRSTAAMPARSSSNRTMRDSDYAALAQFRYQIRSFLAFSEAAAAQQGLTPTQHQALLGIKGFVRPGPATVGDVARFLLIRHHSAVELINRLAKLGLVSRVADPEDARRVHLKLTKKGEQKLQALSRKNLEELRRAASPALNRLLKSFRAPSDA</sequence>
<dbReference type="SMART" id="SM00347">
    <property type="entry name" value="HTH_MARR"/>
    <property type="match status" value="1"/>
</dbReference>
<feature type="domain" description="HTH marR-type" evidence="2">
    <location>
        <begin position="25"/>
        <end position="160"/>
    </location>
</feature>
<dbReference type="Proteomes" id="UP000594015">
    <property type="component" value="Chromosome"/>
</dbReference>
<feature type="region of interest" description="Disordered" evidence="1">
    <location>
        <begin position="1"/>
        <end position="23"/>
    </location>
</feature>
<dbReference type="Pfam" id="PF12802">
    <property type="entry name" value="MarR_2"/>
    <property type="match status" value="1"/>
</dbReference>
<dbReference type="KEGG" id="barh:WN72_02920"/>
<dbReference type="SUPFAM" id="SSF46785">
    <property type="entry name" value="Winged helix' DNA-binding domain"/>
    <property type="match status" value="1"/>
</dbReference>
<organism evidence="3 4">
    <name type="scientific">Bradyrhizobium arachidis</name>
    <dbReference type="NCBI Taxonomy" id="858423"/>
    <lineage>
        <taxon>Bacteria</taxon>
        <taxon>Pseudomonadati</taxon>
        <taxon>Pseudomonadota</taxon>
        <taxon>Alphaproteobacteria</taxon>
        <taxon>Hyphomicrobiales</taxon>
        <taxon>Nitrobacteraceae</taxon>
        <taxon>Bradyrhizobium</taxon>
    </lineage>
</organism>
<evidence type="ECO:0000256" key="1">
    <source>
        <dbReference type="SAM" id="MobiDB-lite"/>
    </source>
</evidence>
<dbReference type="RefSeq" id="WP_027563476.1">
    <property type="nucleotide sequence ID" value="NZ_AXAD01000018.1"/>
</dbReference>
<protein>
    <submittedName>
        <fullName evidence="3">MarR family transcriptional regulator</fullName>
    </submittedName>
</protein>
<dbReference type="GO" id="GO:0006950">
    <property type="term" value="P:response to stress"/>
    <property type="evidence" value="ECO:0007669"/>
    <property type="project" value="TreeGrafter"/>
</dbReference>
<dbReference type="GO" id="GO:0003700">
    <property type="term" value="F:DNA-binding transcription factor activity"/>
    <property type="evidence" value="ECO:0007669"/>
    <property type="project" value="InterPro"/>
</dbReference>
<evidence type="ECO:0000313" key="4">
    <source>
        <dbReference type="Proteomes" id="UP000594015"/>
    </source>
</evidence>
<proteinExistence type="predicted"/>
<evidence type="ECO:0000313" key="3">
    <source>
        <dbReference type="EMBL" id="QOZ65520.1"/>
    </source>
</evidence>
<dbReference type="InterPro" id="IPR036388">
    <property type="entry name" value="WH-like_DNA-bd_sf"/>
</dbReference>
<dbReference type="AlphaFoldDB" id="A0AAE7NLB8"/>
<dbReference type="InterPro" id="IPR000835">
    <property type="entry name" value="HTH_MarR-typ"/>
</dbReference>
<dbReference type="PROSITE" id="PS50995">
    <property type="entry name" value="HTH_MARR_2"/>
    <property type="match status" value="1"/>
</dbReference>
<dbReference type="PANTHER" id="PTHR33164">
    <property type="entry name" value="TRANSCRIPTIONAL REGULATOR, MARR FAMILY"/>
    <property type="match status" value="1"/>
</dbReference>
<gene>
    <name evidence="3" type="ORF">WN72_02920</name>
</gene>
<dbReference type="EMBL" id="CP030050">
    <property type="protein sequence ID" value="QOZ65520.1"/>
    <property type="molecule type" value="Genomic_DNA"/>
</dbReference>
<dbReference type="PANTHER" id="PTHR33164:SF89">
    <property type="entry name" value="MARR FAMILY REGULATORY PROTEIN"/>
    <property type="match status" value="1"/>
</dbReference>
<dbReference type="InterPro" id="IPR036390">
    <property type="entry name" value="WH_DNA-bd_sf"/>
</dbReference>
<name>A0AAE7NLB8_9BRAD</name>
<dbReference type="InterPro" id="IPR039422">
    <property type="entry name" value="MarR/SlyA-like"/>
</dbReference>
<accession>A0AAE7NLB8</accession>
<reference evidence="3 4" key="1">
    <citation type="submission" date="2018-06" db="EMBL/GenBank/DDBJ databases">
        <title>Comparative genomics of Bradyrhizobium nodulating Arachidis hypogaea.</title>
        <authorList>
            <person name="Li Y."/>
        </authorList>
    </citation>
    <scope>NUCLEOTIDE SEQUENCE [LARGE SCALE GENOMIC DNA]</scope>
    <source>
        <strain evidence="3 4">CCBAU 051107</strain>
    </source>
</reference>
<dbReference type="Gene3D" id="1.10.10.10">
    <property type="entry name" value="Winged helix-like DNA-binding domain superfamily/Winged helix DNA-binding domain"/>
    <property type="match status" value="1"/>
</dbReference>